<protein>
    <submittedName>
        <fullName evidence="1">Uncharacterized protein</fullName>
    </submittedName>
</protein>
<gene>
    <name evidence="1" type="ORF">M094_2128</name>
</gene>
<comment type="caution">
    <text evidence="1">The sequence shown here is derived from an EMBL/GenBank/DDBJ whole genome shotgun (WGS) entry which is preliminary data.</text>
</comment>
<name>A0A078RZ67_BACUN</name>
<evidence type="ECO:0000313" key="2">
    <source>
        <dbReference type="Proteomes" id="UP000028013"/>
    </source>
</evidence>
<organism evidence="1 2">
    <name type="scientific">Bacteroides uniformis str. 3978 T3 ii</name>
    <dbReference type="NCBI Taxonomy" id="1339349"/>
    <lineage>
        <taxon>Bacteria</taxon>
        <taxon>Pseudomonadati</taxon>
        <taxon>Bacteroidota</taxon>
        <taxon>Bacteroidia</taxon>
        <taxon>Bacteroidales</taxon>
        <taxon>Bacteroidaceae</taxon>
        <taxon>Bacteroides</taxon>
    </lineage>
</organism>
<dbReference type="AlphaFoldDB" id="A0A078RZ67"/>
<reference evidence="1 2" key="1">
    <citation type="submission" date="2014-04" db="EMBL/GenBank/DDBJ databases">
        <authorList>
            <person name="Sears C."/>
            <person name="Carroll K."/>
            <person name="Sack B.R."/>
            <person name="Qadri F."/>
            <person name="Myers L.L."/>
            <person name="Chung G.-T."/>
            <person name="Escheverria P."/>
            <person name="Fraser C.M."/>
            <person name="Sadzewicz L."/>
            <person name="Shefchek K.A."/>
            <person name="Tallon L."/>
            <person name="Das S.P."/>
            <person name="Daugherty S."/>
            <person name="Mongodin E.F."/>
        </authorList>
    </citation>
    <scope>NUCLEOTIDE SEQUENCE [LARGE SCALE GENOMIC DNA]</scope>
    <source>
        <strain evidence="1 2">3978 T3 ii</strain>
    </source>
</reference>
<dbReference type="EMBL" id="JNHN01000178">
    <property type="protein sequence ID" value="KDS49144.1"/>
    <property type="molecule type" value="Genomic_DNA"/>
</dbReference>
<dbReference type="PATRIC" id="fig|1339349.3.peg.3254"/>
<evidence type="ECO:0000313" key="1">
    <source>
        <dbReference type="EMBL" id="KDS49144.1"/>
    </source>
</evidence>
<accession>A0A078RZ67</accession>
<sequence length="210" mass="25141">MAMKILNQFIDDFVGVFQYRFMDTFQYFKERKKSKYLGDRFEEWVVKNSNISKDGYSDLCDKKIFWRLLDWRGDKYIEGYRPLSSSSPDLLMECVTTTSTIHEVGDIIAVECKWRSKIGFYLDIKDIEKYEGYMNSNLLNRPIKNLFYVFGFGWCGDSPESVYVVPARELYDYDKDTCRITFPIKETEKEKMGRLERFKKKDNRCLLYIK</sequence>
<dbReference type="Proteomes" id="UP000028013">
    <property type="component" value="Unassembled WGS sequence"/>
</dbReference>
<proteinExistence type="predicted"/>